<dbReference type="PANTHER" id="PTHR23501:SF191">
    <property type="entry name" value="VACUOLAR BASIC AMINO ACID TRANSPORTER 4"/>
    <property type="match status" value="1"/>
</dbReference>
<dbReference type="EMBL" id="JANAWD010000156">
    <property type="protein sequence ID" value="KAJ3485362.1"/>
    <property type="molecule type" value="Genomic_DNA"/>
</dbReference>
<evidence type="ECO:0000313" key="9">
    <source>
        <dbReference type="EMBL" id="KAJ3485362.1"/>
    </source>
</evidence>
<feature type="transmembrane region" description="Helical" evidence="7">
    <location>
        <begin position="67"/>
        <end position="86"/>
    </location>
</feature>
<evidence type="ECO:0000256" key="6">
    <source>
        <dbReference type="SAM" id="MobiDB-lite"/>
    </source>
</evidence>
<feature type="transmembrane region" description="Helical" evidence="7">
    <location>
        <begin position="146"/>
        <end position="163"/>
    </location>
</feature>
<protein>
    <submittedName>
        <fullName evidence="9">Uncharacterized protein</fullName>
    </submittedName>
</protein>
<feature type="region of interest" description="Disordered" evidence="6">
    <location>
        <begin position="337"/>
        <end position="369"/>
    </location>
</feature>
<evidence type="ECO:0000256" key="8">
    <source>
        <dbReference type="SAM" id="SignalP"/>
    </source>
</evidence>
<evidence type="ECO:0000256" key="2">
    <source>
        <dbReference type="ARBA" id="ARBA00022448"/>
    </source>
</evidence>
<name>A0AAD5V436_9APHY</name>
<organism evidence="9 10">
    <name type="scientific">Meripilus lineatus</name>
    <dbReference type="NCBI Taxonomy" id="2056292"/>
    <lineage>
        <taxon>Eukaryota</taxon>
        <taxon>Fungi</taxon>
        <taxon>Dikarya</taxon>
        <taxon>Basidiomycota</taxon>
        <taxon>Agaricomycotina</taxon>
        <taxon>Agaricomycetes</taxon>
        <taxon>Polyporales</taxon>
        <taxon>Meripilaceae</taxon>
        <taxon>Meripilus</taxon>
    </lineage>
</organism>
<evidence type="ECO:0000256" key="4">
    <source>
        <dbReference type="ARBA" id="ARBA00022989"/>
    </source>
</evidence>
<comment type="subcellular location">
    <subcellularLocation>
        <location evidence="1">Endomembrane system</location>
        <topology evidence="1">Multi-pass membrane protein</topology>
    </subcellularLocation>
</comment>
<evidence type="ECO:0000256" key="5">
    <source>
        <dbReference type="ARBA" id="ARBA00023136"/>
    </source>
</evidence>
<keyword evidence="8" id="KW-0732">Signal</keyword>
<feature type="chain" id="PRO_5042261156" evidence="8">
    <location>
        <begin position="18"/>
        <end position="369"/>
    </location>
</feature>
<feature type="transmembrane region" description="Helical" evidence="7">
    <location>
        <begin position="107"/>
        <end position="126"/>
    </location>
</feature>
<evidence type="ECO:0000256" key="1">
    <source>
        <dbReference type="ARBA" id="ARBA00004127"/>
    </source>
</evidence>
<sequence>MPILVFSFLLVTTKVSIKLPDEVESQSYHTKLRRIDFLGSLTLVGAVGCLLLGLSLKSTEELPWSHIAVWGLLVASVVSGVLFILVESYWAPYPVMPMRLVTQRTPLAVSLSNFFGSAAAFSMIYNVPLYFSAVRLDSSTDAGLHLLPHSVAISTGSVFAGWVMRRTGKLYGLTLISCFLTIIAASFVAAWNENTAAFHLWVDVFPQGLGMASVITTTLIAMIASVGKEDLAVATGITYLFRTSGQVLGVALSGALLQTVLTHKLRQRITGPDAYELIETIRHSISVIPNLNDTLKKAAVDSYADALRVVFICQAAINVICFLCCLPIQENPLPSFGSSGTHEEQEAAYRKRQNSLLPSRSNSQDCESA</sequence>
<evidence type="ECO:0000313" key="10">
    <source>
        <dbReference type="Proteomes" id="UP001212997"/>
    </source>
</evidence>
<reference evidence="9" key="1">
    <citation type="submission" date="2022-07" db="EMBL/GenBank/DDBJ databases">
        <title>Genome Sequence of Physisporinus lineatus.</title>
        <authorList>
            <person name="Buettner E."/>
        </authorList>
    </citation>
    <scope>NUCLEOTIDE SEQUENCE</scope>
    <source>
        <strain evidence="9">VT162</strain>
    </source>
</reference>
<keyword evidence="2" id="KW-0813">Transport</keyword>
<dbReference type="AlphaFoldDB" id="A0AAD5V436"/>
<dbReference type="Proteomes" id="UP001212997">
    <property type="component" value="Unassembled WGS sequence"/>
</dbReference>
<proteinExistence type="predicted"/>
<dbReference type="Gene3D" id="1.20.1250.20">
    <property type="entry name" value="MFS general substrate transporter like domains"/>
    <property type="match status" value="1"/>
</dbReference>
<accession>A0AAD5V436</accession>
<dbReference type="PANTHER" id="PTHR23501">
    <property type="entry name" value="MAJOR FACILITATOR SUPERFAMILY"/>
    <property type="match status" value="1"/>
</dbReference>
<dbReference type="SUPFAM" id="SSF103473">
    <property type="entry name" value="MFS general substrate transporter"/>
    <property type="match status" value="1"/>
</dbReference>
<feature type="compositionally biased region" description="Polar residues" evidence="6">
    <location>
        <begin position="354"/>
        <end position="369"/>
    </location>
</feature>
<feature type="transmembrane region" description="Helical" evidence="7">
    <location>
        <begin position="35"/>
        <end position="55"/>
    </location>
</feature>
<keyword evidence="3 7" id="KW-0812">Transmembrane</keyword>
<feature type="transmembrane region" description="Helical" evidence="7">
    <location>
        <begin position="170"/>
        <end position="192"/>
    </location>
</feature>
<keyword evidence="5 7" id="KW-0472">Membrane</keyword>
<feature type="signal peptide" evidence="8">
    <location>
        <begin position="1"/>
        <end position="17"/>
    </location>
</feature>
<dbReference type="InterPro" id="IPR036259">
    <property type="entry name" value="MFS_trans_sf"/>
</dbReference>
<keyword evidence="4 7" id="KW-1133">Transmembrane helix</keyword>
<feature type="transmembrane region" description="Helical" evidence="7">
    <location>
        <begin position="239"/>
        <end position="261"/>
    </location>
</feature>
<evidence type="ECO:0000256" key="3">
    <source>
        <dbReference type="ARBA" id="ARBA00022692"/>
    </source>
</evidence>
<evidence type="ECO:0000256" key="7">
    <source>
        <dbReference type="SAM" id="Phobius"/>
    </source>
</evidence>
<comment type="caution">
    <text evidence="9">The sequence shown here is derived from an EMBL/GenBank/DDBJ whole genome shotgun (WGS) entry which is preliminary data.</text>
</comment>
<dbReference type="GO" id="GO:0005886">
    <property type="term" value="C:plasma membrane"/>
    <property type="evidence" value="ECO:0007669"/>
    <property type="project" value="TreeGrafter"/>
</dbReference>
<feature type="transmembrane region" description="Helical" evidence="7">
    <location>
        <begin position="204"/>
        <end position="227"/>
    </location>
</feature>
<dbReference type="GO" id="GO:0012505">
    <property type="term" value="C:endomembrane system"/>
    <property type="evidence" value="ECO:0007669"/>
    <property type="project" value="UniProtKB-SubCell"/>
</dbReference>
<dbReference type="GO" id="GO:0015174">
    <property type="term" value="F:basic amino acid transmembrane transporter activity"/>
    <property type="evidence" value="ECO:0007669"/>
    <property type="project" value="TreeGrafter"/>
</dbReference>
<gene>
    <name evidence="9" type="ORF">NLI96_g5024</name>
</gene>
<keyword evidence="10" id="KW-1185">Reference proteome</keyword>
<dbReference type="GO" id="GO:0000329">
    <property type="term" value="C:fungal-type vacuole membrane"/>
    <property type="evidence" value="ECO:0007669"/>
    <property type="project" value="TreeGrafter"/>
</dbReference>